<reference evidence="4" key="1">
    <citation type="submission" date="2016-11" db="UniProtKB">
        <authorList>
            <consortium name="WormBaseParasite"/>
        </authorList>
    </citation>
    <scope>IDENTIFICATION</scope>
</reference>
<dbReference type="Pfam" id="PF00780">
    <property type="entry name" value="CNH"/>
    <property type="match status" value="1"/>
</dbReference>
<keyword evidence="1" id="KW-1133">Transmembrane helix</keyword>
<accession>A0A1I7WQE0</accession>
<proteinExistence type="predicted"/>
<name>A0A1I7WQE0_HETBA</name>
<evidence type="ECO:0000313" key="3">
    <source>
        <dbReference type="Proteomes" id="UP000095283"/>
    </source>
</evidence>
<keyword evidence="1" id="KW-0472">Membrane</keyword>
<dbReference type="WBParaSite" id="Hba_07369">
    <property type="protein sequence ID" value="Hba_07369"/>
    <property type="gene ID" value="Hba_07369"/>
</dbReference>
<protein>
    <submittedName>
        <fullName evidence="4">CNH domain-containing protein</fullName>
    </submittedName>
</protein>
<dbReference type="Proteomes" id="UP000095283">
    <property type="component" value="Unplaced"/>
</dbReference>
<evidence type="ECO:0000256" key="1">
    <source>
        <dbReference type="SAM" id="Phobius"/>
    </source>
</evidence>
<dbReference type="AlphaFoldDB" id="A0A1I7WQE0"/>
<feature type="transmembrane region" description="Helical" evidence="1">
    <location>
        <begin position="155"/>
        <end position="177"/>
    </location>
</feature>
<dbReference type="PROSITE" id="PS50219">
    <property type="entry name" value="CNH"/>
    <property type="match status" value="1"/>
</dbReference>
<evidence type="ECO:0000313" key="4">
    <source>
        <dbReference type="WBParaSite" id="Hba_07369"/>
    </source>
</evidence>
<keyword evidence="1" id="KW-0812">Transmembrane</keyword>
<sequence length="178" mass="20008">MGACFTKMVHDCGLRINCAGSWVHPGTGSQYILLGCEEGVYTVDTSLLHDGELTKVIHHRRCSWLHVHKDVLMAMQGRTSYLYRHDLVALTQKNLTLKISKPMNKVPERYIPKKLAITVRLPETKGALQCCVSRGEGAQSGAIFLCCCVPTSVLLFQWFSVFNLFFLVIDLPLNFYVS</sequence>
<feature type="domain" description="CNH" evidence="2">
    <location>
        <begin position="13"/>
        <end position="178"/>
    </location>
</feature>
<keyword evidence="3" id="KW-1185">Reference proteome</keyword>
<dbReference type="InterPro" id="IPR001180">
    <property type="entry name" value="CNH_dom"/>
</dbReference>
<organism evidence="3 4">
    <name type="scientific">Heterorhabditis bacteriophora</name>
    <name type="common">Entomopathogenic nematode worm</name>
    <dbReference type="NCBI Taxonomy" id="37862"/>
    <lineage>
        <taxon>Eukaryota</taxon>
        <taxon>Metazoa</taxon>
        <taxon>Ecdysozoa</taxon>
        <taxon>Nematoda</taxon>
        <taxon>Chromadorea</taxon>
        <taxon>Rhabditida</taxon>
        <taxon>Rhabditina</taxon>
        <taxon>Rhabditomorpha</taxon>
        <taxon>Strongyloidea</taxon>
        <taxon>Heterorhabditidae</taxon>
        <taxon>Heterorhabditis</taxon>
    </lineage>
</organism>
<evidence type="ECO:0000259" key="2">
    <source>
        <dbReference type="PROSITE" id="PS50219"/>
    </source>
</evidence>